<dbReference type="AlphaFoldDB" id="A0A1D2J903"/>
<dbReference type="VEuPathDB" id="FungiDB:PABG_11990"/>
<sequence length="63" mass="7210">MSVLPPRPGSLRQFFLTALNKGMGKLSRHDETHKKLMIKSHYERTNGNIHAGDEQSLSFLQFL</sequence>
<gene>
    <name evidence="1" type="ORF">ACO22_05887</name>
</gene>
<comment type="caution">
    <text evidence="1">The sequence shown here is derived from an EMBL/GenBank/DDBJ whole genome shotgun (WGS) entry which is preliminary data.</text>
</comment>
<dbReference type="Proteomes" id="UP000242814">
    <property type="component" value="Unassembled WGS sequence"/>
</dbReference>
<protein>
    <submittedName>
        <fullName evidence="1">Uncharacterized protein</fullName>
    </submittedName>
</protein>
<dbReference type="VEuPathDB" id="FungiDB:PADG_05270"/>
<evidence type="ECO:0000313" key="1">
    <source>
        <dbReference type="EMBL" id="ODH20473.1"/>
    </source>
</evidence>
<evidence type="ECO:0000313" key="2">
    <source>
        <dbReference type="Proteomes" id="UP000242814"/>
    </source>
</evidence>
<proteinExistence type="predicted"/>
<organism evidence="1 2">
    <name type="scientific">Paracoccidioides brasiliensis</name>
    <dbReference type="NCBI Taxonomy" id="121759"/>
    <lineage>
        <taxon>Eukaryota</taxon>
        <taxon>Fungi</taxon>
        <taxon>Dikarya</taxon>
        <taxon>Ascomycota</taxon>
        <taxon>Pezizomycotina</taxon>
        <taxon>Eurotiomycetes</taxon>
        <taxon>Eurotiomycetidae</taxon>
        <taxon>Onygenales</taxon>
        <taxon>Ajellomycetaceae</taxon>
        <taxon>Paracoccidioides</taxon>
    </lineage>
</organism>
<reference evidence="1 2" key="1">
    <citation type="submission" date="2016-06" db="EMBL/GenBank/DDBJ databases">
        <authorList>
            <person name="Kjaerup R.B."/>
            <person name="Dalgaard T.S."/>
            <person name="Juul-Madsen H.R."/>
        </authorList>
    </citation>
    <scope>NUCLEOTIDE SEQUENCE [LARGE SCALE GENOMIC DNA]</scope>
    <source>
        <strain evidence="1 2">Pb300</strain>
    </source>
</reference>
<name>A0A1D2J903_PARBR</name>
<feature type="non-terminal residue" evidence="1">
    <location>
        <position position="63"/>
    </location>
</feature>
<accession>A0A1D2J903</accession>
<dbReference type="EMBL" id="LZYO01000281">
    <property type="protein sequence ID" value="ODH20473.1"/>
    <property type="molecule type" value="Genomic_DNA"/>
</dbReference>